<keyword evidence="8" id="KW-0061">Asparagine biosynthesis</keyword>
<dbReference type="SUPFAM" id="SSF56235">
    <property type="entry name" value="N-terminal nucleophile aminohydrolases (Ntn hydrolases)"/>
    <property type="match status" value="1"/>
</dbReference>
<feature type="domain" description="Glutamine amidotransferase type-2" evidence="11">
    <location>
        <begin position="2"/>
        <end position="212"/>
    </location>
</feature>
<dbReference type="InterPro" id="IPR014729">
    <property type="entry name" value="Rossmann-like_a/b/a_fold"/>
</dbReference>
<dbReference type="GO" id="GO:0004066">
    <property type="term" value="F:asparagine synthase (glutamine-hydrolyzing) activity"/>
    <property type="evidence" value="ECO:0007669"/>
    <property type="project" value="UniProtKB-EC"/>
</dbReference>
<dbReference type="RefSeq" id="WP_115868087.1">
    <property type="nucleotide sequence ID" value="NZ_QREG01000008.1"/>
</dbReference>
<evidence type="ECO:0000313" key="12">
    <source>
        <dbReference type="EMBL" id="RED99557.1"/>
    </source>
</evidence>
<dbReference type="CDD" id="cd00712">
    <property type="entry name" value="AsnB"/>
    <property type="match status" value="1"/>
</dbReference>
<evidence type="ECO:0000256" key="8">
    <source>
        <dbReference type="PIRSR" id="PIRSR001589-1"/>
    </source>
</evidence>
<dbReference type="InterPro" id="IPR017932">
    <property type="entry name" value="GATase_2_dom"/>
</dbReference>
<comment type="caution">
    <text evidence="12">The sequence shown here is derived from an EMBL/GenBank/DDBJ whole genome shotgun (WGS) entry which is preliminary data.</text>
</comment>
<feature type="active site" description="For GATase activity" evidence="8">
    <location>
        <position position="2"/>
    </location>
</feature>
<feature type="binding site" evidence="9">
    <location>
        <begin position="362"/>
        <end position="363"/>
    </location>
    <ligand>
        <name>ATP</name>
        <dbReference type="ChEBI" id="CHEBI:30616"/>
    </ligand>
</feature>
<dbReference type="OrthoDB" id="9763290at2"/>
<dbReference type="GO" id="GO:0005524">
    <property type="term" value="F:ATP binding"/>
    <property type="evidence" value="ECO:0007669"/>
    <property type="project" value="UniProtKB-KW"/>
</dbReference>
<dbReference type="GO" id="GO:0006529">
    <property type="term" value="P:asparagine biosynthetic process"/>
    <property type="evidence" value="ECO:0007669"/>
    <property type="project" value="UniProtKB-KW"/>
</dbReference>
<evidence type="ECO:0000256" key="7">
    <source>
        <dbReference type="ARBA" id="ARBA00048741"/>
    </source>
</evidence>
<dbReference type="GO" id="GO:0005829">
    <property type="term" value="C:cytosol"/>
    <property type="evidence" value="ECO:0007669"/>
    <property type="project" value="TreeGrafter"/>
</dbReference>
<keyword evidence="5 9" id="KW-0067">ATP-binding</keyword>
<keyword evidence="13" id="KW-1185">Reference proteome</keyword>
<comment type="pathway">
    <text evidence="1">Amino-acid biosynthesis; L-asparagine biosynthesis; L-asparagine from L-aspartate (L-Gln route): step 1/1.</text>
</comment>
<dbReference type="EC" id="6.3.5.4" evidence="3"/>
<keyword evidence="4 9" id="KW-0547">Nucleotide-binding</keyword>
<proteinExistence type="inferred from homology"/>
<dbReference type="PANTHER" id="PTHR43284:SF1">
    <property type="entry name" value="ASPARAGINE SYNTHETASE"/>
    <property type="match status" value="1"/>
</dbReference>
<gene>
    <name evidence="12" type="ORF">C7460_108179</name>
</gene>
<feature type="site" description="Important for beta-aspartyl-AMP intermediate formation" evidence="10">
    <location>
        <position position="364"/>
    </location>
</feature>
<dbReference type="Proteomes" id="UP000256779">
    <property type="component" value="Unassembled WGS sequence"/>
</dbReference>
<evidence type="ECO:0000256" key="1">
    <source>
        <dbReference type="ARBA" id="ARBA00005187"/>
    </source>
</evidence>
<evidence type="ECO:0000313" key="13">
    <source>
        <dbReference type="Proteomes" id="UP000256779"/>
    </source>
</evidence>
<evidence type="ECO:0000256" key="3">
    <source>
        <dbReference type="ARBA" id="ARBA00012737"/>
    </source>
</evidence>
<evidence type="ECO:0000256" key="4">
    <source>
        <dbReference type="ARBA" id="ARBA00022741"/>
    </source>
</evidence>
<evidence type="ECO:0000259" key="11">
    <source>
        <dbReference type="PROSITE" id="PS51278"/>
    </source>
</evidence>
<keyword evidence="6 8" id="KW-0315">Glutamine amidotransferase</keyword>
<dbReference type="SUPFAM" id="SSF52402">
    <property type="entry name" value="Adenine nucleotide alpha hydrolases-like"/>
    <property type="match status" value="1"/>
</dbReference>
<dbReference type="PIRSF" id="PIRSF001589">
    <property type="entry name" value="Asn_synthetase_glu-h"/>
    <property type="match status" value="1"/>
</dbReference>
<dbReference type="EMBL" id="QREG01000008">
    <property type="protein sequence ID" value="RED99557.1"/>
    <property type="molecule type" value="Genomic_DNA"/>
</dbReference>
<evidence type="ECO:0000256" key="5">
    <source>
        <dbReference type="ARBA" id="ARBA00022840"/>
    </source>
</evidence>
<dbReference type="Gene3D" id="3.40.50.620">
    <property type="entry name" value="HUPs"/>
    <property type="match status" value="1"/>
</dbReference>
<dbReference type="InterPro" id="IPR033738">
    <property type="entry name" value="AsnB_N"/>
</dbReference>
<dbReference type="Pfam" id="PF00733">
    <property type="entry name" value="Asn_synthase"/>
    <property type="match status" value="1"/>
</dbReference>
<feature type="binding site" evidence="9">
    <location>
        <position position="98"/>
    </location>
    <ligand>
        <name>L-glutamine</name>
        <dbReference type="ChEBI" id="CHEBI:58359"/>
    </ligand>
</feature>
<organism evidence="12 13">
    <name type="scientific">Marinoscillum furvescens DSM 4134</name>
    <dbReference type="NCBI Taxonomy" id="1122208"/>
    <lineage>
        <taxon>Bacteria</taxon>
        <taxon>Pseudomonadati</taxon>
        <taxon>Bacteroidota</taxon>
        <taxon>Cytophagia</taxon>
        <taxon>Cytophagales</taxon>
        <taxon>Reichenbachiellaceae</taxon>
        <taxon>Marinoscillum</taxon>
    </lineage>
</organism>
<dbReference type="InterPro" id="IPR001962">
    <property type="entry name" value="Asn_synthase"/>
</dbReference>
<accession>A0A3D9L333</accession>
<dbReference type="PROSITE" id="PS51278">
    <property type="entry name" value="GATASE_TYPE_2"/>
    <property type="match status" value="1"/>
</dbReference>
<protein>
    <recommendedName>
        <fullName evidence="3">asparagine synthase (glutamine-hydrolyzing)</fullName>
        <ecNumber evidence="3">6.3.5.4</ecNumber>
    </recommendedName>
</protein>
<dbReference type="PANTHER" id="PTHR43284">
    <property type="entry name" value="ASPARAGINE SYNTHETASE (GLUTAMINE-HYDROLYZING)"/>
    <property type="match status" value="1"/>
</dbReference>
<name>A0A3D9L333_MARFU</name>
<sequence length="621" mass="70954">MCGVAGKIDFKGQAVDGDLLCQMTSYLQERGPDITGYYTEKNIGLGHTRLSIIDLSELGHQPMSYLDVVLVFNGEIYNYQLLRKELIEDGASFKSSSDTEVLILGYRHWGIDKLLAKLDGMFAFALYDKLREQCFIARDPFGKKPLYYYHDQSEFLFASDIRSIWGVAKNKLNFNHHALDYYLAEITCPQPYTIWEKVFQVKPGHYYVLNTTHSGLKEFQYYNPKFSNAYSNVDETEVVELTEDLLTKAIMKRSIADVDIGCFLSGGIDSGLISAIYASQSSKPINTYTVGFEVEAYNEIPNAQVVADRYHTNHENIILNPIAVEDVVDLIEYFGEPFADSSAIPTYMISKAIGKHVKVALSGDGGDEGFGGYDQYVLASKANKFALDYKSPLAKAIITPIDKILSRINPKKDNYGSLNAYLQWPGEKRLLRDIGFCDQNRADLLCESTDFTAKYLREIWESEVDFHDPVNRLMRASLKTRLLNDYLVKVDRASMKNSLEVRSPFLDKHLMDFALNLPTKILFKNGQSKYLLKRLAEKYIAPDVASRPKMGFGIPLGQWLRNEYQSLIDEYLKTSRFIERGFFNYNFVTQLLEEHISQKANHGTNIWSLICFEIWCRKFLD</sequence>
<comment type="catalytic activity">
    <reaction evidence="7">
        <text>L-aspartate + L-glutamine + ATP + H2O = L-asparagine + L-glutamate + AMP + diphosphate + H(+)</text>
        <dbReference type="Rhea" id="RHEA:12228"/>
        <dbReference type="ChEBI" id="CHEBI:15377"/>
        <dbReference type="ChEBI" id="CHEBI:15378"/>
        <dbReference type="ChEBI" id="CHEBI:29985"/>
        <dbReference type="ChEBI" id="CHEBI:29991"/>
        <dbReference type="ChEBI" id="CHEBI:30616"/>
        <dbReference type="ChEBI" id="CHEBI:33019"/>
        <dbReference type="ChEBI" id="CHEBI:58048"/>
        <dbReference type="ChEBI" id="CHEBI:58359"/>
        <dbReference type="ChEBI" id="CHEBI:456215"/>
        <dbReference type="EC" id="6.3.5.4"/>
    </reaction>
</comment>
<dbReference type="Pfam" id="PF13522">
    <property type="entry name" value="GATase_6"/>
    <property type="match status" value="1"/>
</dbReference>
<evidence type="ECO:0000256" key="9">
    <source>
        <dbReference type="PIRSR" id="PIRSR001589-2"/>
    </source>
</evidence>
<evidence type="ECO:0000256" key="6">
    <source>
        <dbReference type="ARBA" id="ARBA00022962"/>
    </source>
</evidence>
<dbReference type="Gene3D" id="3.60.20.10">
    <property type="entry name" value="Glutamine Phosphoribosylpyrophosphate, subunit 1, domain 1"/>
    <property type="match status" value="1"/>
</dbReference>
<dbReference type="CDD" id="cd01991">
    <property type="entry name" value="Asn_synthase_B_C"/>
    <property type="match status" value="1"/>
</dbReference>
<reference evidence="12 13" key="1">
    <citation type="submission" date="2018-07" db="EMBL/GenBank/DDBJ databases">
        <title>Genomic Encyclopedia of Type Strains, Phase IV (KMG-IV): sequencing the most valuable type-strain genomes for metagenomic binning, comparative biology and taxonomic classification.</title>
        <authorList>
            <person name="Goeker M."/>
        </authorList>
    </citation>
    <scope>NUCLEOTIDE SEQUENCE [LARGE SCALE GENOMIC DNA]</scope>
    <source>
        <strain evidence="12 13">DSM 4134</strain>
    </source>
</reference>
<evidence type="ECO:0000256" key="10">
    <source>
        <dbReference type="PIRSR" id="PIRSR001589-3"/>
    </source>
</evidence>
<dbReference type="InterPro" id="IPR029055">
    <property type="entry name" value="Ntn_hydrolases_N"/>
</dbReference>
<dbReference type="InterPro" id="IPR051786">
    <property type="entry name" value="ASN_synthetase/amidase"/>
</dbReference>
<dbReference type="NCBIfam" id="TIGR01536">
    <property type="entry name" value="asn_synth_AEB"/>
    <property type="match status" value="1"/>
</dbReference>
<dbReference type="InterPro" id="IPR006426">
    <property type="entry name" value="Asn_synth_AEB"/>
</dbReference>
<feature type="binding site" evidence="9">
    <location>
        <position position="290"/>
    </location>
    <ligand>
        <name>ATP</name>
        <dbReference type="ChEBI" id="CHEBI:30616"/>
    </ligand>
</feature>
<comment type="similarity">
    <text evidence="2">Belongs to the asparagine synthetase family.</text>
</comment>
<dbReference type="AlphaFoldDB" id="A0A3D9L333"/>
<evidence type="ECO:0000256" key="2">
    <source>
        <dbReference type="ARBA" id="ARBA00005752"/>
    </source>
</evidence>
<keyword evidence="8" id="KW-0028">Amino-acid biosynthesis</keyword>